<sequence length="546" mass="61150">MKIRTLTISFVLVWCAMPALAASMPSDWWKAPGSLASDDAEWRAKYLRQKEDANAFAADLQASQKSGKGMSYLDQGGVSPSWYRPPLEVQPYPAKYSQKLYDLAYSAFLQSHDLGEAYRLAFTAVQQRPDDRVWRQRLIEVAGWLGQREEVLRQQHWLAEHGDAAAQGEAISLALTLERPDIVISMLAPAARSRPLSDAEWKSLIYAYGQLGEPDRALQALDSALQRFGPRRYLLNQKAYLSYQMGDIEASLHALQRSAGQYGSAPSIAIEEARLLSMQGNYRLAFAALERVRGQATLEDVPFWQLYAVLAWELHDHDAALQAEKTLYLLGAASQYDLQRLVRLTGDEQPEAALAVAMLGWRKYHLPIFYFEGLYYAAAAKHWQTLGQLLQEVANSDPDGLRNFPAYWLAMGQWANARLDYHLAGYAYAQALRLNPDDTVAKNNLLWMLIDSGQLRLLRAVLVGDTAQPAPALRDAVRNALERLNLNRQALYLPTDAAAPSARALRLLNEASLWESTGQTGLAWSLRRQAAWQSAKELRATDGGDR</sequence>
<dbReference type="InterPro" id="IPR011990">
    <property type="entry name" value="TPR-like_helical_dom_sf"/>
</dbReference>
<name>A0AAE3CJP7_9PROT</name>
<protein>
    <submittedName>
        <fullName evidence="2">Tetratricopeptide repeat protein</fullName>
    </submittedName>
</protein>
<dbReference type="EMBL" id="JAAXYO010000090">
    <property type="protein sequence ID" value="MBU2788002.1"/>
    <property type="molecule type" value="Genomic_DNA"/>
</dbReference>
<comment type="caution">
    <text evidence="2">The sequence shown here is derived from an EMBL/GenBank/DDBJ whole genome shotgun (WGS) entry which is preliminary data.</text>
</comment>
<evidence type="ECO:0000313" key="3">
    <source>
        <dbReference type="Proteomes" id="UP001197378"/>
    </source>
</evidence>
<keyword evidence="3" id="KW-1185">Reference proteome</keyword>
<dbReference type="AlphaFoldDB" id="A0AAE3CJP7"/>
<evidence type="ECO:0000256" key="1">
    <source>
        <dbReference type="SAM" id="SignalP"/>
    </source>
</evidence>
<dbReference type="Proteomes" id="UP001197378">
    <property type="component" value="Unassembled WGS sequence"/>
</dbReference>
<gene>
    <name evidence="2" type="ORF">HFQ13_07270</name>
</gene>
<dbReference type="SUPFAM" id="SSF48452">
    <property type="entry name" value="TPR-like"/>
    <property type="match status" value="1"/>
</dbReference>
<dbReference type="Gene3D" id="1.25.40.10">
    <property type="entry name" value="Tetratricopeptide repeat domain"/>
    <property type="match status" value="2"/>
</dbReference>
<dbReference type="Pfam" id="PF13429">
    <property type="entry name" value="TPR_15"/>
    <property type="match status" value="1"/>
</dbReference>
<feature type="chain" id="PRO_5042028692" evidence="1">
    <location>
        <begin position="22"/>
        <end position="546"/>
    </location>
</feature>
<reference evidence="2" key="1">
    <citation type="journal article" date="2021" name="ISME J.">
        <title>Genomic evolution of the class Acidithiobacillia: deep-branching Proteobacteria living in extreme acidic conditions.</title>
        <authorList>
            <person name="Moya-Beltran A."/>
            <person name="Beard S."/>
            <person name="Rojas-Villalobos C."/>
            <person name="Issotta F."/>
            <person name="Gallardo Y."/>
            <person name="Ulloa R."/>
            <person name="Giaveno A."/>
            <person name="Degli Esposti M."/>
            <person name="Johnson D.B."/>
            <person name="Quatrini R."/>
        </authorList>
    </citation>
    <scope>NUCLEOTIDE SEQUENCE</scope>
    <source>
        <strain evidence="2">VAN18-1</strain>
    </source>
</reference>
<keyword evidence="1" id="KW-0732">Signal</keyword>
<accession>A0AAE3CJP7</accession>
<proteinExistence type="predicted"/>
<organism evidence="2 3">
    <name type="scientific">Igneacidithiobacillus copahuensis</name>
    <dbReference type="NCBI Taxonomy" id="2724909"/>
    <lineage>
        <taxon>Bacteria</taxon>
        <taxon>Pseudomonadati</taxon>
        <taxon>Pseudomonadota</taxon>
        <taxon>Acidithiobacillia</taxon>
        <taxon>Acidithiobacillales</taxon>
        <taxon>Acidithiobacillaceae</taxon>
        <taxon>Igneacidithiobacillus</taxon>
    </lineage>
</organism>
<feature type="signal peptide" evidence="1">
    <location>
        <begin position="1"/>
        <end position="21"/>
    </location>
</feature>
<evidence type="ECO:0000313" key="2">
    <source>
        <dbReference type="EMBL" id="MBU2788002.1"/>
    </source>
</evidence>
<dbReference type="RefSeq" id="WP_215872647.1">
    <property type="nucleotide sequence ID" value="NZ_JAAXYO010000090.1"/>
</dbReference>